<evidence type="ECO:0000313" key="2">
    <source>
        <dbReference type="EMBL" id="CBK89238.1"/>
    </source>
</evidence>
<dbReference type="Pfam" id="PF08878">
    <property type="entry name" value="HamA"/>
    <property type="match status" value="1"/>
</dbReference>
<dbReference type="KEGG" id="euc:EC1_20700"/>
<dbReference type="Proteomes" id="UP000008801">
    <property type="component" value="Chromosome"/>
</dbReference>
<organism evidence="2 3">
    <name type="scientific">Faecalitalea cylindroides T2-87</name>
    <dbReference type="NCBI Taxonomy" id="717960"/>
    <lineage>
        <taxon>Bacteria</taxon>
        <taxon>Bacillati</taxon>
        <taxon>Bacillota</taxon>
        <taxon>Erysipelotrichia</taxon>
        <taxon>Erysipelotrichales</taxon>
        <taxon>Erysipelotrichaceae</taxon>
        <taxon>Faecalitalea</taxon>
    </lineage>
</organism>
<evidence type="ECO:0000313" key="3">
    <source>
        <dbReference type="Proteomes" id="UP000008801"/>
    </source>
</evidence>
<dbReference type="EMBL" id="FP929041">
    <property type="protein sequence ID" value="CBK89238.1"/>
    <property type="molecule type" value="Genomic_DNA"/>
</dbReference>
<name>D4JGB6_9FIRM</name>
<dbReference type="PATRIC" id="fig|717960.3.peg.1534"/>
<dbReference type="InterPro" id="IPR014976">
    <property type="entry name" value="AbpA_HamA_C"/>
</dbReference>
<reference evidence="2 3" key="2">
    <citation type="submission" date="2010-03" db="EMBL/GenBank/DDBJ databases">
        <authorList>
            <person name="Pajon A."/>
        </authorList>
    </citation>
    <scope>NUCLEOTIDE SEQUENCE [LARGE SCALE GENOMIC DNA]</scope>
    <source>
        <strain evidence="2 3">T2-87</strain>
    </source>
</reference>
<evidence type="ECO:0000259" key="1">
    <source>
        <dbReference type="Pfam" id="PF08878"/>
    </source>
</evidence>
<dbReference type="AlphaFoldDB" id="D4JGB6"/>
<proteinExistence type="predicted"/>
<dbReference type="HOGENOM" id="CLU_935768_0_0_9"/>
<feature type="domain" description="Anti-bacteriophage protein A/HamA C-terminal" evidence="1">
    <location>
        <begin position="34"/>
        <end position="269"/>
    </location>
</feature>
<protein>
    <recommendedName>
        <fullName evidence="1">Anti-bacteriophage protein A/HamA C-terminal domain-containing protein</fullName>
    </recommendedName>
</protein>
<sequence>MTFEKNILFRGYVTLNEKDILKKLIRNDALFKKVHIISQTYDIIPNKNHLGAYIEYQDIMELRDDFINELVDSIVDWIYSSEKFCELKKSAMDRGKSEGAATQEVGRKARNKFRANHDEEKLMVQGQLGELILFHFIQKCMQAIPLLRKMKVTTSPRHERFGADAIHYKIEKDKNIIILGEAKTYTSKYKFNDAFSDALDSIVKTYYNYRNELDLYVHEDFLDDEMNAVAEKLLNNTLENVEIQLVSIVIYNELENLQKVDEKSIKQQIEK</sequence>
<reference evidence="2 3" key="1">
    <citation type="submission" date="2010-03" db="EMBL/GenBank/DDBJ databases">
        <title>The genome sequence of Eubacterium cylindroides T2-87.</title>
        <authorList>
            <consortium name="metaHIT consortium -- http://www.metahit.eu/"/>
            <person name="Pajon A."/>
            <person name="Turner K."/>
            <person name="Parkhill J."/>
            <person name="Duncan S."/>
            <person name="Flint H."/>
        </authorList>
    </citation>
    <scope>NUCLEOTIDE SEQUENCE [LARGE SCALE GENOMIC DNA]</scope>
    <source>
        <strain evidence="2 3">T2-87</strain>
    </source>
</reference>
<gene>
    <name evidence="2" type="ORF">EC1_20700</name>
</gene>
<accession>D4JGB6</accession>